<dbReference type="Pfam" id="PF01922">
    <property type="entry name" value="SRP19"/>
    <property type="match status" value="1"/>
</dbReference>
<evidence type="ECO:0000256" key="5">
    <source>
        <dbReference type="SAM" id="MobiDB-lite"/>
    </source>
</evidence>
<dbReference type="Proteomes" id="UP000054007">
    <property type="component" value="Unassembled WGS sequence"/>
</dbReference>
<gene>
    <name evidence="6" type="ORF">CYLTODRAFT_320405</name>
</gene>
<keyword evidence="7" id="KW-1185">Reference proteome</keyword>
<dbReference type="GO" id="GO:0005786">
    <property type="term" value="C:signal recognition particle, endoplasmic reticulum targeting"/>
    <property type="evidence" value="ECO:0007669"/>
    <property type="project" value="UniProtKB-KW"/>
</dbReference>
<dbReference type="AlphaFoldDB" id="A0A0D7BI59"/>
<keyword evidence="4" id="KW-0687">Ribonucleoprotein</keyword>
<dbReference type="EMBL" id="KN880476">
    <property type="protein sequence ID" value="KIY69915.1"/>
    <property type="molecule type" value="Genomic_DNA"/>
</dbReference>
<proteinExistence type="predicted"/>
<dbReference type="SUPFAM" id="SSF69695">
    <property type="entry name" value="SRP19"/>
    <property type="match status" value="1"/>
</dbReference>
<dbReference type="OrthoDB" id="2190947at2759"/>
<dbReference type="GO" id="GO:0006617">
    <property type="term" value="P:SRP-dependent cotranslational protein targeting to membrane, signal sequence recognition"/>
    <property type="evidence" value="ECO:0007669"/>
    <property type="project" value="TreeGrafter"/>
</dbReference>
<reference evidence="6 7" key="1">
    <citation type="journal article" date="2015" name="Fungal Genet. Biol.">
        <title>Evolution of novel wood decay mechanisms in Agaricales revealed by the genome sequences of Fistulina hepatica and Cylindrobasidium torrendii.</title>
        <authorList>
            <person name="Floudas D."/>
            <person name="Held B.W."/>
            <person name="Riley R."/>
            <person name="Nagy L.G."/>
            <person name="Koehler G."/>
            <person name="Ransdell A.S."/>
            <person name="Younus H."/>
            <person name="Chow J."/>
            <person name="Chiniquy J."/>
            <person name="Lipzen A."/>
            <person name="Tritt A."/>
            <person name="Sun H."/>
            <person name="Haridas S."/>
            <person name="LaButti K."/>
            <person name="Ohm R.A."/>
            <person name="Kues U."/>
            <person name="Blanchette R.A."/>
            <person name="Grigoriev I.V."/>
            <person name="Minto R.E."/>
            <person name="Hibbett D.S."/>
        </authorList>
    </citation>
    <scope>NUCLEOTIDE SEQUENCE [LARGE SCALE GENOMIC DNA]</scope>
    <source>
        <strain evidence="6 7">FP15055 ss-10</strain>
    </source>
</reference>
<feature type="region of interest" description="Disordered" evidence="5">
    <location>
        <begin position="1"/>
        <end position="62"/>
    </location>
</feature>
<sequence>IEDVFDDDTDLPLPNVPLPNSGRGPLLQSVDDGFYSSPSSTYNPGAPSRPTPDPSFQMPPGMGNADLASLFAAAQRSEANIDTSKYKNWTCIYPIYLSARAPASVRRLPQRRCVKWPLSKDITTACSSLGLPVVHESLKKHPRDWENPGRVRVQLKDEKGRLLNAMVTSKGALLMLIAQRLQTMDPEN</sequence>
<comment type="subcellular location">
    <subcellularLocation>
        <location evidence="1">Cytoplasm</location>
    </subcellularLocation>
</comment>
<keyword evidence="3" id="KW-0733">Signal recognition particle</keyword>
<dbReference type="GO" id="GO:0008312">
    <property type="term" value="F:7S RNA binding"/>
    <property type="evidence" value="ECO:0007669"/>
    <property type="project" value="InterPro"/>
</dbReference>
<feature type="non-terminal residue" evidence="6">
    <location>
        <position position="188"/>
    </location>
</feature>
<evidence type="ECO:0000256" key="4">
    <source>
        <dbReference type="ARBA" id="ARBA00023274"/>
    </source>
</evidence>
<feature type="compositionally biased region" description="Acidic residues" evidence="5">
    <location>
        <begin position="1"/>
        <end position="10"/>
    </location>
</feature>
<organism evidence="6 7">
    <name type="scientific">Cylindrobasidium torrendii FP15055 ss-10</name>
    <dbReference type="NCBI Taxonomy" id="1314674"/>
    <lineage>
        <taxon>Eukaryota</taxon>
        <taxon>Fungi</taxon>
        <taxon>Dikarya</taxon>
        <taxon>Basidiomycota</taxon>
        <taxon>Agaricomycotina</taxon>
        <taxon>Agaricomycetes</taxon>
        <taxon>Agaricomycetidae</taxon>
        <taxon>Agaricales</taxon>
        <taxon>Marasmiineae</taxon>
        <taxon>Physalacriaceae</taxon>
        <taxon>Cylindrobasidium</taxon>
    </lineage>
</organism>
<dbReference type="PANTHER" id="PTHR17453:SF0">
    <property type="entry name" value="SIGNAL RECOGNITION PARTICLE 19 KDA PROTEIN"/>
    <property type="match status" value="1"/>
</dbReference>
<name>A0A0D7BI59_9AGAR</name>
<feature type="non-terminal residue" evidence="6">
    <location>
        <position position="1"/>
    </location>
</feature>
<evidence type="ECO:0000256" key="1">
    <source>
        <dbReference type="ARBA" id="ARBA00004496"/>
    </source>
</evidence>
<dbReference type="STRING" id="1314674.A0A0D7BI59"/>
<keyword evidence="2" id="KW-0963">Cytoplasm</keyword>
<dbReference type="InterPro" id="IPR002778">
    <property type="entry name" value="Signal_recog_particle_SRP19"/>
</dbReference>
<accession>A0A0D7BI59</accession>
<dbReference type="InterPro" id="IPR036521">
    <property type="entry name" value="SRP19-like_sf"/>
</dbReference>
<evidence type="ECO:0000313" key="7">
    <source>
        <dbReference type="Proteomes" id="UP000054007"/>
    </source>
</evidence>
<dbReference type="PANTHER" id="PTHR17453">
    <property type="entry name" value="SIGNAL RECOGNITION PARTICLE 19 KD PROTEIN"/>
    <property type="match status" value="1"/>
</dbReference>
<evidence type="ECO:0000313" key="6">
    <source>
        <dbReference type="EMBL" id="KIY69915.1"/>
    </source>
</evidence>
<evidence type="ECO:0000256" key="2">
    <source>
        <dbReference type="ARBA" id="ARBA00022490"/>
    </source>
</evidence>
<protein>
    <submittedName>
        <fullName evidence="6">Signal recognition particle, SRP19 subunit</fullName>
    </submittedName>
</protein>
<dbReference type="Gene3D" id="3.30.56.30">
    <property type="entry name" value="Signal recognition particle, SRP19-like subunit"/>
    <property type="match status" value="1"/>
</dbReference>
<evidence type="ECO:0000256" key="3">
    <source>
        <dbReference type="ARBA" id="ARBA00023135"/>
    </source>
</evidence>